<proteinExistence type="inferred from homology"/>
<evidence type="ECO:0000256" key="1">
    <source>
        <dbReference type="ARBA" id="ARBA00004141"/>
    </source>
</evidence>
<evidence type="ECO:0000256" key="2">
    <source>
        <dbReference type="ARBA" id="ARBA00007262"/>
    </source>
</evidence>
<dbReference type="PANTHER" id="PTHR16932">
    <property type="entry name" value="INTERFERON ALPHA-INDUCIBLE PROTEIN 27"/>
    <property type="match status" value="1"/>
</dbReference>
<evidence type="ECO:0000313" key="7">
    <source>
        <dbReference type="EMBL" id="KAG9234938.1"/>
    </source>
</evidence>
<keyword evidence="3 6" id="KW-0812">Transmembrane</keyword>
<evidence type="ECO:0000256" key="6">
    <source>
        <dbReference type="SAM" id="Phobius"/>
    </source>
</evidence>
<dbReference type="Gene3D" id="6.10.110.10">
    <property type="match status" value="1"/>
</dbReference>
<dbReference type="OrthoDB" id="1668230at2759"/>
<dbReference type="PANTHER" id="PTHR16932:SF18">
    <property type="entry name" value="INTERFERON, ALPHA-INDUCIBLE PROTEIN 27-LIKE 2"/>
    <property type="match status" value="1"/>
</dbReference>
<dbReference type="InterPro" id="IPR009311">
    <property type="entry name" value="IFI6/IFI27-like"/>
</dbReference>
<evidence type="ECO:0000256" key="3">
    <source>
        <dbReference type="ARBA" id="ARBA00022692"/>
    </source>
</evidence>
<comment type="caution">
    <text evidence="7">The sequence shown here is derived from an EMBL/GenBank/DDBJ whole genome shotgun (WGS) entry which is preliminary data.</text>
</comment>
<organism evidence="7 8">
    <name type="scientific">Amylocarpus encephaloides</name>
    <dbReference type="NCBI Taxonomy" id="45428"/>
    <lineage>
        <taxon>Eukaryota</taxon>
        <taxon>Fungi</taxon>
        <taxon>Dikarya</taxon>
        <taxon>Ascomycota</taxon>
        <taxon>Pezizomycotina</taxon>
        <taxon>Leotiomycetes</taxon>
        <taxon>Helotiales</taxon>
        <taxon>Helotiales incertae sedis</taxon>
        <taxon>Amylocarpus</taxon>
    </lineage>
</organism>
<dbReference type="AlphaFoldDB" id="A0A9P7YJH7"/>
<protein>
    <submittedName>
        <fullName evidence="7">Uncharacterized protein</fullName>
    </submittedName>
</protein>
<evidence type="ECO:0000256" key="4">
    <source>
        <dbReference type="ARBA" id="ARBA00022989"/>
    </source>
</evidence>
<dbReference type="Gene3D" id="1.10.510.10">
    <property type="entry name" value="Transferase(Phosphotransferase) domain 1"/>
    <property type="match status" value="1"/>
</dbReference>
<evidence type="ECO:0000313" key="8">
    <source>
        <dbReference type="Proteomes" id="UP000824998"/>
    </source>
</evidence>
<keyword evidence="8" id="KW-1185">Reference proteome</keyword>
<feature type="transmembrane region" description="Helical" evidence="6">
    <location>
        <begin position="235"/>
        <end position="258"/>
    </location>
</feature>
<dbReference type="Proteomes" id="UP000824998">
    <property type="component" value="Unassembled WGS sequence"/>
</dbReference>
<dbReference type="EMBL" id="MU251446">
    <property type="protein sequence ID" value="KAG9234938.1"/>
    <property type="molecule type" value="Genomic_DNA"/>
</dbReference>
<dbReference type="InterPro" id="IPR038213">
    <property type="entry name" value="IFI6/IFI27-like_sf"/>
</dbReference>
<dbReference type="Pfam" id="PF06140">
    <property type="entry name" value="Ifi-6-16"/>
    <property type="match status" value="1"/>
</dbReference>
<dbReference type="GO" id="GO:0016020">
    <property type="term" value="C:membrane"/>
    <property type="evidence" value="ECO:0007669"/>
    <property type="project" value="UniProtKB-SubCell"/>
</dbReference>
<keyword evidence="5 6" id="KW-0472">Membrane</keyword>
<comment type="subcellular location">
    <subcellularLocation>
        <location evidence="1">Membrane</location>
        <topology evidence="1">Multi-pass membrane protein</topology>
    </subcellularLocation>
</comment>
<gene>
    <name evidence="7" type="ORF">BJ875DRAFT_483683</name>
</gene>
<keyword evidence="4 6" id="KW-1133">Transmembrane helix</keyword>
<name>A0A9P7YJH7_9HELO</name>
<feature type="transmembrane region" description="Helical" evidence="6">
    <location>
        <begin position="270"/>
        <end position="291"/>
    </location>
</feature>
<evidence type="ECO:0000256" key="5">
    <source>
        <dbReference type="ARBA" id="ARBA00023136"/>
    </source>
</evidence>
<accession>A0A9P7YJH7</accession>
<sequence>MTEVIAAQKMSTQKEAILALSFKCGNIEPSPLLSCETDDISNKTRELWVKNTSKLFLTVNDESTRSNIRDWDLILNYNGSVENIAPISPLDENTLLKVYPPRYRLPEAIRTRLETPEERITRMESFALGGIIYEILFHKPTFDTHAEDVEARIAAGHFPDGVWQHKMAERMLGSWCPEFGKQLINKPLSQRLKAYSRNHPWYAGAAAVSAAVGTVALSLPFALTAAGFGASGVAVGSLAAGVQSSIGLVQVGSIFAWCQSVGAGGGALTVLLGYGYVGIGTALGATLAGVLDGSKTEEEARELNTTFLDTWKLDMEPAIMDEKAVQEAKSEI</sequence>
<feature type="transmembrane region" description="Helical" evidence="6">
    <location>
        <begin position="201"/>
        <end position="223"/>
    </location>
</feature>
<reference evidence="7" key="1">
    <citation type="journal article" date="2021" name="IMA Fungus">
        <title>Genomic characterization of three marine fungi, including Emericellopsis atlantica sp. nov. with signatures of a generalist lifestyle and marine biomass degradation.</title>
        <authorList>
            <person name="Hagestad O.C."/>
            <person name="Hou L."/>
            <person name="Andersen J.H."/>
            <person name="Hansen E.H."/>
            <person name="Altermark B."/>
            <person name="Li C."/>
            <person name="Kuhnert E."/>
            <person name="Cox R.J."/>
            <person name="Crous P.W."/>
            <person name="Spatafora J.W."/>
            <person name="Lail K."/>
            <person name="Amirebrahimi M."/>
            <person name="Lipzen A."/>
            <person name="Pangilinan J."/>
            <person name="Andreopoulos W."/>
            <person name="Hayes R.D."/>
            <person name="Ng V."/>
            <person name="Grigoriev I.V."/>
            <person name="Jackson S.A."/>
            <person name="Sutton T.D.S."/>
            <person name="Dobson A.D.W."/>
            <person name="Rama T."/>
        </authorList>
    </citation>
    <scope>NUCLEOTIDE SEQUENCE</scope>
    <source>
        <strain evidence="7">TRa018bII</strain>
    </source>
</reference>
<comment type="similarity">
    <text evidence="2">Belongs to the IFI6/IFI27 family.</text>
</comment>